<dbReference type="InterPro" id="IPR008971">
    <property type="entry name" value="HSP40/DnaJ_pept-bd"/>
</dbReference>
<dbReference type="GO" id="GO:0030544">
    <property type="term" value="F:Hsp70 protein binding"/>
    <property type="evidence" value="ECO:0007669"/>
    <property type="project" value="InterPro"/>
</dbReference>
<protein>
    <recommendedName>
        <fullName evidence="6">J domain-containing protein</fullName>
    </recommendedName>
</protein>
<dbReference type="PRINTS" id="PR00625">
    <property type="entry name" value="JDOMAIN"/>
</dbReference>
<dbReference type="PROSITE" id="PS00636">
    <property type="entry name" value="DNAJ_1"/>
    <property type="match status" value="1"/>
</dbReference>
<evidence type="ECO:0000259" key="6">
    <source>
        <dbReference type="PROSITE" id="PS50076"/>
    </source>
</evidence>
<dbReference type="InterPro" id="IPR001623">
    <property type="entry name" value="DnaJ_domain"/>
</dbReference>
<evidence type="ECO:0000256" key="5">
    <source>
        <dbReference type="SAM" id="MobiDB-lite"/>
    </source>
</evidence>
<dbReference type="Pfam" id="PF00684">
    <property type="entry name" value="DnaJ_CXXCXGXG"/>
    <property type="match status" value="1"/>
</dbReference>
<dbReference type="InterPro" id="IPR036869">
    <property type="entry name" value="J_dom_sf"/>
</dbReference>
<dbReference type="CDD" id="cd06257">
    <property type="entry name" value="DnaJ"/>
    <property type="match status" value="1"/>
</dbReference>
<dbReference type="InterPro" id="IPR002939">
    <property type="entry name" value="DnaJ_C"/>
</dbReference>
<dbReference type="InterPro" id="IPR036410">
    <property type="entry name" value="HSP_DnaJ_Cys-rich_dom_sf"/>
</dbReference>
<evidence type="ECO:0000313" key="7">
    <source>
        <dbReference type="EMBL" id="QHT21991.1"/>
    </source>
</evidence>
<dbReference type="EMBL" id="MN739699">
    <property type="protein sequence ID" value="QHT21991.1"/>
    <property type="molecule type" value="Genomic_DNA"/>
</dbReference>
<dbReference type="InterPro" id="IPR044713">
    <property type="entry name" value="DNJA1/2-like"/>
</dbReference>
<dbReference type="SUPFAM" id="SSF46565">
    <property type="entry name" value="Chaperone J-domain"/>
    <property type="match status" value="1"/>
</dbReference>
<feature type="compositionally biased region" description="Basic and acidic residues" evidence="5">
    <location>
        <begin position="43"/>
        <end position="71"/>
    </location>
</feature>
<organism evidence="7">
    <name type="scientific">viral metagenome</name>
    <dbReference type="NCBI Taxonomy" id="1070528"/>
    <lineage>
        <taxon>unclassified sequences</taxon>
        <taxon>metagenomes</taxon>
        <taxon>organismal metagenomes</taxon>
    </lineage>
</organism>
<feature type="region of interest" description="Disordered" evidence="5">
    <location>
        <begin position="396"/>
        <end position="436"/>
    </location>
</feature>
<dbReference type="PROSITE" id="PS50076">
    <property type="entry name" value="DNAJ_2"/>
    <property type="match status" value="1"/>
</dbReference>
<name>A0A6C0E052_9ZZZZ</name>
<dbReference type="Gene3D" id="2.10.230.10">
    <property type="entry name" value="Heat shock protein DnaJ, cysteine-rich domain"/>
    <property type="match status" value="1"/>
</dbReference>
<evidence type="ECO:0000256" key="1">
    <source>
        <dbReference type="ARBA" id="ARBA00022723"/>
    </source>
</evidence>
<dbReference type="CDD" id="cd10719">
    <property type="entry name" value="DnaJ_zf"/>
    <property type="match status" value="1"/>
</dbReference>
<dbReference type="GO" id="GO:0051082">
    <property type="term" value="F:unfolded protein binding"/>
    <property type="evidence" value="ECO:0007669"/>
    <property type="project" value="InterPro"/>
</dbReference>
<sequence>MSKQDYYEKLGVSKTATIEEINKAYRKMAVKKHPDKFMGGSPEEQKKAEEQFKELNQIHETLSDPQKRSDYDMYGSESLNPEFMQQKQAEQMFSQFGGMGGMGGFGGFESMFQMGRKPTKKKEIPDIIVKMSVSLKDVYEGSKKEFEVSSYLFKDKEPTEKDIICKTCDGSGQKTELRRMGGNMMQQITQKCSQCNGEGINFSQSFYELKKQKYAKAIPLGAINGQKIVIENKGHAIPKSMRKGGKTNSDVILVIEDSGECVIDGFKYSRGVNSSLHNMKLEIKITPTEAICGSMKKIKFIDNTNITFKIPPGTIFMNTNNNVVVIPKKGLPMSKQSNGDLYIILNIEGKITKDENKLKQVWQLLSNDEMPNFSANNEKILDSISLDEYRNSRECKETEYNSKKFENSMRHSMREEDDEEEHEGRHFRGQPQCAQQ</sequence>
<dbReference type="InterPro" id="IPR018253">
    <property type="entry name" value="DnaJ_domain_CS"/>
</dbReference>
<dbReference type="Gene3D" id="1.10.287.110">
    <property type="entry name" value="DnaJ domain"/>
    <property type="match status" value="1"/>
</dbReference>
<dbReference type="Pfam" id="PF01556">
    <property type="entry name" value="DnaJ_C"/>
    <property type="match status" value="1"/>
</dbReference>
<dbReference type="SMART" id="SM00271">
    <property type="entry name" value="DnaJ"/>
    <property type="match status" value="1"/>
</dbReference>
<proteinExistence type="predicted"/>
<dbReference type="PANTHER" id="PTHR43888">
    <property type="entry name" value="DNAJ-LIKE-2, ISOFORM A-RELATED"/>
    <property type="match status" value="1"/>
</dbReference>
<dbReference type="GO" id="GO:0006457">
    <property type="term" value="P:protein folding"/>
    <property type="evidence" value="ECO:0007669"/>
    <property type="project" value="InterPro"/>
</dbReference>
<keyword evidence="4" id="KW-0862">Zinc</keyword>
<feature type="compositionally biased region" description="Basic and acidic residues" evidence="5">
    <location>
        <begin position="396"/>
        <end position="414"/>
    </location>
</feature>
<dbReference type="Pfam" id="PF00226">
    <property type="entry name" value="DnaJ"/>
    <property type="match status" value="1"/>
</dbReference>
<dbReference type="AlphaFoldDB" id="A0A6C0E052"/>
<dbReference type="InterPro" id="IPR001305">
    <property type="entry name" value="HSP_DnaJ_Cys-rich_dom"/>
</dbReference>
<dbReference type="GO" id="GO:0008270">
    <property type="term" value="F:zinc ion binding"/>
    <property type="evidence" value="ECO:0007669"/>
    <property type="project" value="UniProtKB-KW"/>
</dbReference>
<dbReference type="SUPFAM" id="SSF49493">
    <property type="entry name" value="HSP40/DnaJ peptide-binding domain"/>
    <property type="match status" value="2"/>
</dbReference>
<dbReference type="Gene3D" id="2.60.260.20">
    <property type="entry name" value="Urease metallochaperone UreE, N-terminal domain"/>
    <property type="match status" value="2"/>
</dbReference>
<evidence type="ECO:0000256" key="4">
    <source>
        <dbReference type="ARBA" id="ARBA00022833"/>
    </source>
</evidence>
<dbReference type="SUPFAM" id="SSF57938">
    <property type="entry name" value="DnaJ/Hsp40 cysteine-rich domain"/>
    <property type="match status" value="1"/>
</dbReference>
<feature type="domain" description="J" evidence="6">
    <location>
        <begin position="5"/>
        <end position="75"/>
    </location>
</feature>
<accession>A0A6C0E052</accession>
<keyword evidence="3" id="KW-0863">Zinc-finger</keyword>
<reference evidence="7" key="1">
    <citation type="journal article" date="2020" name="Nature">
        <title>Giant virus diversity and host interactions through global metagenomics.</title>
        <authorList>
            <person name="Schulz F."/>
            <person name="Roux S."/>
            <person name="Paez-Espino D."/>
            <person name="Jungbluth S."/>
            <person name="Walsh D.A."/>
            <person name="Denef V.J."/>
            <person name="McMahon K.D."/>
            <person name="Konstantinidis K.T."/>
            <person name="Eloe-Fadrosh E.A."/>
            <person name="Kyrpides N.C."/>
            <person name="Woyke T."/>
        </authorList>
    </citation>
    <scope>NUCLEOTIDE SEQUENCE</scope>
    <source>
        <strain evidence="7">GVMAG-M-3300023179-103</strain>
    </source>
</reference>
<keyword evidence="2" id="KW-0677">Repeat</keyword>
<feature type="region of interest" description="Disordered" evidence="5">
    <location>
        <begin position="33"/>
        <end position="77"/>
    </location>
</feature>
<evidence type="ECO:0000256" key="3">
    <source>
        <dbReference type="ARBA" id="ARBA00022771"/>
    </source>
</evidence>
<keyword evidence="1" id="KW-0479">Metal-binding</keyword>
<evidence type="ECO:0000256" key="2">
    <source>
        <dbReference type="ARBA" id="ARBA00022737"/>
    </source>
</evidence>